<dbReference type="EMBL" id="JARJCW010000098">
    <property type="protein sequence ID" value="KAJ7194413.1"/>
    <property type="molecule type" value="Genomic_DNA"/>
</dbReference>
<reference evidence="1" key="1">
    <citation type="submission" date="2023-03" db="EMBL/GenBank/DDBJ databases">
        <title>Massive genome expansion in bonnet fungi (Mycena s.s.) driven by repeated elements and novel gene families across ecological guilds.</title>
        <authorList>
            <consortium name="Lawrence Berkeley National Laboratory"/>
            <person name="Harder C.B."/>
            <person name="Miyauchi S."/>
            <person name="Viragh M."/>
            <person name="Kuo A."/>
            <person name="Thoen E."/>
            <person name="Andreopoulos B."/>
            <person name="Lu D."/>
            <person name="Skrede I."/>
            <person name="Drula E."/>
            <person name="Henrissat B."/>
            <person name="Morin E."/>
            <person name="Kohler A."/>
            <person name="Barry K."/>
            <person name="LaButti K."/>
            <person name="Morin E."/>
            <person name="Salamov A."/>
            <person name="Lipzen A."/>
            <person name="Mereny Z."/>
            <person name="Hegedus B."/>
            <person name="Baldrian P."/>
            <person name="Stursova M."/>
            <person name="Weitz H."/>
            <person name="Taylor A."/>
            <person name="Grigoriev I.V."/>
            <person name="Nagy L.G."/>
            <person name="Martin F."/>
            <person name="Kauserud H."/>
        </authorList>
    </citation>
    <scope>NUCLEOTIDE SEQUENCE</scope>
    <source>
        <strain evidence="1">9144</strain>
    </source>
</reference>
<gene>
    <name evidence="1" type="ORF">GGX14DRAFT_377989</name>
</gene>
<protein>
    <submittedName>
        <fullName evidence="1">Uncharacterized protein</fullName>
    </submittedName>
</protein>
<keyword evidence="2" id="KW-1185">Reference proteome</keyword>
<evidence type="ECO:0000313" key="1">
    <source>
        <dbReference type="EMBL" id="KAJ7194413.1"/>
    </source>
</evidence>
<accession>A0AAD6UXG8</accession>
<evidence type="ECO:0000313" key="2">
    <source>
        <dbReference type="Proteomes" id="UP001219525"/>
    </source>
</evidence>
<dbReference type="AlphaFoldDB" id="A0AAD6UXG8"/>
<proteinExistence type="predicted"/>
<comment type="caution">
    <text evidence="1">The sequence shown here is derived from an EMBL/GenBank/DDBJ whole genome shotgun (WGS) entry which is preliminary data.</text>
</comment>
<feature type="non-terminal residue" evidence="1">
    <location>
        <position position="138"/>
    </location>
</feature>
<organism evidence="1 2">
    <name type="scientific">Mycena pura</name>
    <dbReference type="NCBI Taxonomy" id="153505"/>
    <lineage>
        <taxon>Eukaryota</taxon>
        <taxon>Fungi</taxon>
        <taxon>Dikarya</taxon>
        <taxon>Basidiomycota</taxon>
        <taxon>Agaricomycotina</taxon>
        <taxon>Agaricomycetes</taxon>
        <taxon>Agaricomycetidae</taxon>
        <taxon>Agaricales</taxon>
        <taxon>Marasmiineae</taxon>
        <taxon>Mycenaceae</taxon>
        <taxon>Mycena</taxon>
    </lineage>
</organism>
<name>A0AAD6UXG8_9AGAR</name>
<sequence>VPPFYMMAFEVGGTPDTSFIGTDASALEWTVSHPLLLGVVDSRGISGGLDPSLYTCLPAPDTRPPFTVSANVSGTLDTCAPWDLTIQGGTPPYNITLAAANAPDVTNVTLGPIDSAFTYINRADPGTVLIGAFHRIAG</sequence>
<dbReference type="Proteomes" id="UP001219525">
    <property type="component" value="Unassembled WGS sequence"/>
</dbReference>